<organism evidence="1 2">
    <name type="scientific">Dryococelus australis</name>
    <dbReference type="NCBI Taxonomy" id="614101"/>
    <lineage>
        <taxon>Eukaryota</taxon>
        <taxon>Metazoa</taxon>
        <taxon>Ecdysozoa</taxon>
        <taxon>Arthropoda</taxon>
        <taxon>Hexapoda</taxon>
        <taxon>Insecta</taxon>
        <taxon>Pterygota</taxon>
        <taxon>Neoptera</taxon>
        <taxon>Polyneoptera</taxon>
        <taxon>Phasmatodea</taxon>
        <taxon>Verophasmatodea</taxon>
        <taxon>Anareolatae</taxon>
        <taxon>Phasmatidae</taxon>
        <taxon>Eurycanthinae</taxon>
        <taxon>Dryococelus</taxon>
    </lineage>
</organism>
<dbReference type="Proteomes" id="UP001159363">
    <property type="component" value="Chromosome 6"/>
</dbReference>
<comment type="caution">
    <text evidence="1">The sequence shown here is derived from an EMBL/GenBank/DDBJ whole genome shotgun (WGS) entry which is preliminary data.</text>
</comment>
<sequence length="428" mass="47768">MRSLCKSQHAVLRNFAEFKIHKQLTLPRQFILVVGAAVAEWLACSTPTKVNLVQSLGVSCPDFRVWESCGTMPLVGGYFRGSPISPAISFHRCSILTSITLIGSQDLALKSCPCLFTYYMQTDVTRLKWNVREIVIACNTGLVVAGHYFGKLPTDSSIANKCASVYENINAVHCNGISLRYGNSANQVQRGASADRKDDSRECEMMMDECVLCGQTRGRGARQVEAYCVRGCLEGSGMSRIGVIWTKLRRGVISRLDSTIMCILELQSFVHWLLPEQNILMGLLTLEVHPLADKFYGRLCTVHLQCRHVEVVDEEHHLLHEWRPQHSSASPVQLRLHHVLQQTPVRHVPTTTATISPTQAAISRCDSGLLRDLHVYIFHGYLARSLANSLPLLSLFPFHSFPLILARSLETQHVAQRSMNRGGIDHGL</sequence>
<keyword evidence="2" id="KW-1185">Reference proteome</keyword>
<evidence type="ECO:0000313" key="1">
    <source>
        <dbReference type="EMBL" id="KAJ8878771.1"/>
    </source>
</evidence>
<dbReference type="EMBL" id="JARBHB010000007">
    <property type="protein sequence ID" value="KAJ8878771.1"/>
    <property type="molecule type" value="Genomic_DNA"/>
</dbReference>
<name>A0ABQ9H398_9NEOP</name>
<evidence type="ECO:0000313" key="2">
    <source>
        <dbReference type="Proteomes" id="UP001159363"/>
    </source>
</evidence>
<gene>
    <name evidence="1" type="ORF">PR048_019357</name>
</gene>
<reference evidence="1 2" key="1">
    <citation type="submission" date="2023-02" db="EMBL/GenBank/DDBJ databases">
        <title>LHISI_Scaffold_Assembly.</title>
        <authorList>
            <person name="Stuart O.P."/>
            <person name="Cleave R."/>
            <person name="Magrath M.J.L."/>
            <person name="Mikheyev A.S."/>
        </authorList>
    </citation>
    <scope>NUCLEOTIDE SEQUENCE [LARGE SCALE GENOMIC DNA]</scope>
    <source>
        <strain evidence="1">Daus_M_001</strain>
        <tissue evidence="1">Leg muscle</tissue>
    </source>
</reference>
<accession>A0ABQ9H398</accession>
<protein>
    <submittedName>
        <fullName evidence="1">Uncharacterized protein</fullName>
    </submittedName>
</protein>
<proteinExistence type="predicted"/>